<organism evidence="1">
    <name type="scientific">Anopheles sinensis</name>
    <name type="common">Mosquito</name>
    <dbReference type="NCBI Taxonomy" id="74873"/>
    <lineage>
        <taxon>Eukaryota</taxon>
        <taxon>Metazoa</taxon>
        <taxon>Ecdysozoa</taxon>
        <taxon>Arthropoda</taxon>
        <taxon>Hexapoda</taxon>
        <taxon>Insecta</taxon>
        <taxon>Pterygota</taxon>
        <taxon>Neoptera</taxon>
        <taxon>Endopterygota</taxon>
        <taxon>Diptera</taxon>
        <taxon>Nematocera</taxon>
        <taxon>Culicoidea</taxon>
        <taxon>Culicidae</taxon>
        <taxon>Anophelinae</taxon>
        <taxon>Anopheles</taxon>
    </lineage>
</organism>
<dbReference type="EnsemblMetazoa" id="ASIC008498-RA">
    <property type="protein sequence ID" value="ASIC008498-PA"/>
    <property type="gene ID" value="ASIC008498"/>
</dbReference>
<accession>A0A084VSK3</accession>
<dbReference type="EMBL" id="KE525055">
    <property type="protein sequence ID" value="KFB40947.1"/>
    <property type="molecule type" value="Genomic_DNA"/>
</dbReference>
<proteinExistence type="predicted"/>
<reference evidence="2" key="2">
    <citation type="submission" date="2020-05" db="UniProtKB">
        <authorList>
            <consortium name="EnsemblMetazoa"/>
        </authorList>
    </citation>
    <scope>IDENTIFICATION</scope>
</reference>
<evidence type="ECO:0000313" key="2">
    <source>
        <dbReference type="EnsemblMetazoa" id="ASIC008498-PA"/>
    </source>
</evidence>
<evidence type="ECO:0000313" key="3">
    <source>
        <dbReference type="Proteomes" id="UP000030765"/>
    </source>
</evidence>
<reference evidence="1 3" key="1">
    <citation type="journal article" date="2014" name="BMC Genomics">
        <title>Genome sequence of Anopheles sinensis provides insight into genetics basis of mosquito competence for malaria parasites.</title>
        <authorList>
            <person name="Zhou D."/>
            <person name="Zhang D."/>
            <person name="Ding G."/>
            <person name="Shi L."/>
            <person name="Hou Q."/>
            <person name="Ye Y."/>
            <person name="Xu Y."/>
            <person name="Zhou H."/>
            <person name="Xiong C."/>
            <person name="Li S."/>
            <person name="Yu J."/>
            <person name="Hong S."/>
            <person name="Yu X."/>
            <person name="Zou P."/>
            <person name="Chen C."/>
            <person name="Chang X."/>
            <person name="Wang W."/>
            <person name="Lv Y."/>
            <person name="Sun Y."/>
            <person name="Ma L."/>
            <person name="Shen B."/>
            <person name="Zhu C."/>
        </authorList>
    </citation>
    <scope>NUCLEOTIDE SEQUENCE [LARGE SCALE GENOMIC DNA]</scope>
</reference>
<name>A0A084VSK3_ANOSI</name>
<sequence>MPKTGHETPIRRSRHERGIRLIQDRRSLTTPMSVGVQLQGKSVPTTRRNGQTTLHTALRCKCDSTLVYGGVRRSYISQRSLA</sequence>
<protein>
    <submittedName>
        <fullName evidence="1 2">Chemotaxis protein CheY</fullName>
    </submittedName>
</protein>
<keyword evidence="3" id="KW-1185">Reference proteome</keyword>
<dbReference type="VEuPathDB" id="VectorBase:ASIC008498"/>
<dbReference type="Proteomes" id="UP000030765">
    <property type="component" value="Unassembled WGS sequence"/>
</dbReference>
<evidence type="ECO:0000313" key="1">
    <source>
        <dbReference type="EMBL" id="KFB40947.1"/>
    </source>
</evidence>
<dbReference type="AlphaFoldDB" id="A0A084VSK3"/>
<gene>
    <name evidence="1" type="ORF">ZHAS_00008498</name>
</gene>
<dbReference type="EMBL" id="ATLV01016057">
    <property type="status" value="NOT_ANNOTATED_CDS"/>
    <property type="molecule type" value="Genomic_DNA"/>
</dbReference>